<accession>A0A0P9EML5</accession>
<dbReference type="AlphaFoldDB" id="A0A0P9EML5"/>
<feature type="compositionally biased region" description="Polar residues" evidence="1">
    <location>
        <begin position="1050"/>
        <end position="1065"/>
    </location>
</feature>
<feature type="domain" description="YTH" evidence="2">
    <location>
        <begin position="742"/>
        <end position="880"/>
    </location>
</feature>
<dbReference type="InterPro" id="IPR007275">
    <property type="entry name" value="YTH_domain"/>
</dbReference>
<dbReference type="GeneID" id="28978211"/>
<feature type="region of interest" description="Disordered" evidence="1">
    <location>
        <begin position="1"/>
        <end position="46"/>
    </location>
</feature>
<dbReference type="PANTHER" id="PTHR12357">
    <property type="entry name" value="YTH YT521-B HOMOLOGY DOMAIN-CONTAINING"/>
    <property type="match status" value="1"/>
</dbReference>
<dbReference type="CDD" id="cd21134">
    <property type="entry name" value="YTH"/>
    <property type="match status" value="2"/>
</dbReference>
<feature type="region of interest" description="Disordered" evidence="1">
    <location>
        <begin position="1046"/>
        <end position="1070"/>
    </location>
</feature>
<feature type="region of interest" description="Disordered" evidence="1">
    <location>
        <begin position="58"/>
        <end position="184"/>
    </location>
</feature>
<evidence type="ECO:0000313" key="3">
    <source>
        <dbReference type="EMBL" id="KPV73031.1"/>
    </source>
</evidence>
<dbReference type="Pfam" id="PF04146">
    <property type="entry name" value="YTH"/>
    <property type="match status" value="1"/>
</dbReference>
<feature type="region of interest" description="Disordered" evidence="1">
    <location>
        <begin position="1130"/>
        <end position="1169"/>
    </location>
</feature>
<feature type="compositionally biased region" description="Low complexity" evidence="1">
    <location>
        <begin position="1004"/>
        <end position="1025"/>
    </location>
</feature>
<feature type="compositionally biased region" description="Polar residues" evidence="1">
    <location>
        <begin position="896"/>
        <end position="905"/>
    </location>
</feature>
<dbReference type="GO" id="GO:0003729">
    <property type="term" value="F:mRNA binding"/>
    <property type="evidence" value="ECO:0007669"/>
    <property type="project" value="TreeGrafter"/>
</dbReference>
<feature type="region of interest" description="Disordered" evidence="1">
    <location>
        <begin position="810"/>
        <end position="934"/>
    </location>
</feature>
<feature type="compositionally biased region" description="Basic and acidic residues" evidence="1">
    <location>
        <begin position="688"/>
        <end position="703"/>
    </location>
</feature>
<feature type="region of interest" description="Disordered" evidence="1">
    <location>
        <begin position="681"/>
        <end position="725"/>
    </location>
</feature>
<feature type="compositionally biased region" description="Low complexity" evidence="1">
    <location>
        <begin position="451"/>
        <end position="468"/>
    </location>
</feature>
<name>A0A0P9EML5_RHOGW</name>
<dbReference type="Gene3D" id="3.10.590.10">
    <property type="entry name" value="ph1033 like domains"/>
    <property type="match status" value="2"/>
</dbReference>
<dbReference type="Gene3D" id="3.30.70.330">
    <property type="match status" value="1"/>
</dbReference>
<feature type="compositionally biased region" description="Low complexity" evidence="1">
    <location>
        <begin position="494"/>
        <end position="506"/>
    </location>
</feature>
<dbReference type="Proteomes" id="UP000053890">
    <property type="component" value="Unassembled WGS sequence"/>
</dbReference>
<evidence type="ECO:0000256" key="1">
    <source>
        <dbReference type="SAM" id="MobiDB-lite"/>
    </source>
</evidence>
<dbReference type="SUPFAM" id="SSF54928">
    <property type="entry name" value="RNA-binding domain, RBD"/>
    <property type="match status" value="1"/>
</dbReference>
<dbReference type="CDD" id="cd00590">
    <property type="entry name" value="RRM_SF"/>
    <property type="match status" value="1"/>
</dbReference>
<proteinExistence type="predicted"/>
<feature type="region of interest" description="Disordered" evidence="1">
    <location>
        <begin position="371"/>
        <end position="544"/>
    </location>
</feature>
<dbReference type="OMA" id="FERRYFI"/>
<dbReference type="InterPro" id="IPR012677">
    <property type="entry name" value="Nucleotide-bd_a/b_plait_sf"/>
</dbReference>
<keyword evidence="4" id="KW-1185">Reference proteome</keyword>
<feature type="compositionally biased region" description="Gly residues" evidence="1">
    <location>
        <begin position="911"/>
        <end position="923"/>
    </location>
</feature>
<feature type="compositionally biased region" description="Low complexity" evidence="1">
    <location>
        <begin position="812"/>
        <end position="832"/>
    </location>
</feature>
<dbReference type="OrthoDB" id="6103986at2759"/>
<dbReference type="InterPro" id="IPR035979">
    <property type="entry name" value="RBD_domain_sf"/>
</dbReference>
<feature type="compositionally biased region" description="Polar residues" evidence="1">
    <location>
        <begin position="833"/>
        <end position="842"/>
    </location>
</feature>
<dbReference type="EMBL" id="KQ474084">
    <property type="protein sequence ID" value="KPV73031.1"/>
    <property type="molecule type" value="Genomic_DNA"/>
</dbReference>
<dbReference type="RefSeq" id="XP_018269080.1">
    <property type="nucleotide sequence ID" value="XM_018417763.1"/>
</dbReference>
<dbReference type="InterPro" id="IPR045168">
    <property type="entry name" value="YTH_prot"/>
</dbReference>
<dbReference type="PROSITE" id="PS50882">
    <property type="entry name" value="YTH"/>
    <property type="match status" value="2"/>
</dbReference>
<feature type="compositionally biased region" description="Pro residues" evidence="1">
    <location>
        <begin position="441"/>
        <end position="450"/>
    </location>
</feature>
<feature type="compositionally biased region" description="Polar residues" evidence="1">
    <location>
        <begin position="129"/>
        <end position="145"/>
    </location>
</feature>
<feature type="region of interest" description="Disordered" evidence="1">
    <location>
        <begin position="965"/>
        <end position="1029"/>
    </location>
</feature>
<dbReference type="STRING" id="578459.A0A0P9EML5"/>
<feature type="compositionally biased region" description="Polar residues" evidence="1">
    <location>
        <begin position="849"/>
        <end position="888"/>
    </location>
</feature>
<feature type="compositionally biased region" description="Low complexity" evidence="1">
    <location>
        <begin position="110"/>
        <end position="128"/>
    </location>
</feature>
<feature type="compositionally biased region" description="Low complexity" evidence="1">
    <location>
        <begin position="168"/>
        <end position="184"/>
    </location>
</feature>
<evidence type="ECO:0000259" key="2">
    <source>
        <dbReference type="PROSITE" id="PS50882"/>
    </source>
</evidence>
<feature type="compositionally biased region" description="Low complexity" evidence="1">
    <location>
        <begin position="401"/>
        <end position="431"/>
    </location>
</feature>
<reference evidence="3 4" key="1">
    <citation type="journal article" date="2015" name="Front. Microbiol.">
        <title>Genome sequence of the plant growth promoting endophytic yeast Rhodotorula graminis WP1.</title>
        <authorList>
            <person name="Firrincieli A."/>
            <person name="Otillar R."/>
            <person name="Salamov A."/>
            <person name="Schmutz J."/>
            <person name="Khan Z."/>
            <person name="Redman R.S."/>
            <person name="Fleck N.D."/>
            <person name="Lindquist E."/>
            <person name="Grigoriev I.V."/>
            <person name="Doty S.L."/>
        </authorList>
    </citation>
    <scope>NUCLEOTIDE SEQUENCE [LARGE SCALE GENOMIC DNA]</scope>
    <source>
        <strain evidence="3 4">WP1</strain>
    </source>
</reference>
<feature type="compositionally biased region" description="Low complexity" evidence="1">
    <location>
        <begin position="977"/>
        <end position="991"/>
    </location>
</feature>
<feature type="domain" description="YTH" evidence="2">
    <location>
        <begin position="990"/>
        <end position="1129"/>
    </location>
</feature>
<feature type="compositionally biased region" description="Polar residues" evidence="1">
    <location>
        <begin position="391"/>
        <end position="400"/>
    </location>
</feature>
<protein>
    <recommendedName>
        <fullName evidence="2">YTH domain-containing protein</fullName>
    </recommendedName>
</protein>
<sequence length="1219" mass="128593">MSSSSRPRVPPLDPPEPSAGRRDDEATSRPAGPQRPDLRQQQTDAQAIEVALLDALKLSEDGEGQEPLAGAQVDRRSAVASPPPPPQDAPVRHTRPALRSVQSSFLTNYSSTRSPASRTTSQTSIISTHESVPSTSSMPTKSAPQSPYVAPHALNHGPISPTMRRMSRNSSWAPPSRSPSVSSESAYQHLLPYQAGPPFPGFYAGPYPVVGAVPYAPPRPPSSNAQYPHAHALPPPQVAFAHPFAPHEPVVPPRVSPPYVAYPPGWQQPHPSVPQAQHVPYTYGPSPQGSVVYDDSGSPVWAYPQAYTAPPMSYYPSPPAVAGPPFAAYPRPPAYPPLSVGPSSAPAYPSPGAAPAPVGYQRHFSPVPASPSEFAGVRSGPYSPLPDQASDRGSSFQYPISSSRSSTSSHPSSRASWSTTSGPQRSAPFAHSHPHPHHLGGPPPIPPRPILPGAHASSGSQPHSSFSPMPTLGERDSSGGGTTSIGSPAANPTVSVSGASPSSMSGNEAGMTSAPLGPRPHESAPGRYVKRRDLPRPPTHSPHALWVGNVPSDASHAELWQFFKSRPTPQQCGVVVSPGASPFVDLETNGVESIHLIARSNCAFVNYLTPLHLRHAIAVSNGVALRPDDLRAKKLVCRVRYQGDDARTGVGAQRQGGMHKAFVREQQARMVEAQKALARLELAHPQAHKKDEDEAADEKRESEESVGPLSPVSAGRSERETSLASIRSGSTTSSFLAKHFERRYFILKSHNEQDLLRAVETGSWATQAHNEPVLHQAFRTARSVYLIFGVNGSGCWFGYARMVGPISGQAVSTSSSRQSRSSHADKSSASTDMRMSSASQTILEEEEQQLVSGATSRASSGPTLFSPSEQRLCAQSPQAWTPSPSTSYAGRLASGLSPTTPSANRTPTYTTGGGGGGSNGGGSAPTTLSARNPTRDVPLSVQLAMSREQDLIARETADNLHLPPAAAEAARRAASLDSSVPPQSDSQPVSSTGATRCENEREPSLSPGELGSASASASLSVSNGPDSPRKELIANAAQARNARLDAMAGSKQSLEVPSPSGTVTESRPGVARTASWGTPFAIEWIQVAPLPFARTRHIRNSFNGNREIKISRDGTEVEPTAGEQLLSEWWRDRKSPSSSSPADDAPQRPPSPQPVLGASSGAKGQEPDEVLKQSVKVEEVEDNDLLRLGFGVGQPLKASGLAAMGDASPTSPDGRANTA</sequence>
<organism evidence="3 4">
    <name type="scientific">Rhodotorula graminis (strain WP1)</name>
    <dbReference type="NCBI Taxonomy" id="578459"/>
    <lineage>
        <taxon>Eukaryota</taxon>
        <taxon>Fungi</taxon>
        <taxon>Dikarya</taxon>
        <taxon>Basidiomycota</taxon>
        <taxon>Pucciniomycotina</taxon>
        <taxon>Microbotryomycetes</taxon>
        <taxon>Sporidiobolales</taxon>
        <taxon>Sporidiobolaceae</taxon>
        <taxon>Rhodotorula</taxon>
    </lineage>
</organism>
<feature type="compositionally biased region" description="Pro residues" evidence="1">
    <location>
        <begin position="8"/>
        <end position="17"/>
    </location>
</feature>
<evidence type="ECO:0000313" key="4">
    <source>
        <dbReference type="Proteomes" id="UP000053890"/>
    </source>
</evidence>
<gene>
    <name evidence="3" type="ORF">RHOBADRAFT_55272</name>
</gene>
<feature type="compositionally biased region" description="Polar residues" evidence="1">
    <location>
        <begin position="100"/>
        <end position="109"/>
    </location>
</feature>